<dbReference type="Pfam" id="PF03466">
    <property type="entry name" value="LysR_substrate"/>
    <property type="match status" value="1"/>
</dbReference>
<accession>A0A375IMY1</accession>
<dbReference type="FunFam" id="1.10.10.10:FF:000001">
    <property type="entry name" value="LysR family transcriptional regulator"/>
    <property type="match status" value="1"/>
</dbReference>
<geneLocation type="plasmid" evidence="6">
    <name>II</name>
</geneLocation>
<dbReference type="Proteomes" id="UP000255505">
    <property type="component" value="Plasmid II"/>
</dbReference>
<dbReference type="AlphaFoldDB" id="A0A375IMY1"/>
<evidence type="ECO:0000256" key="1">
    <source>
        <dbReference type="ARBA" id="ARBA00009437"/>
    </source>
</evidence>
<organism evidence="6 7">
    <name type="scientific">Cupriavidus taiwanensis</name>
    <dbReference type="NCBI Taxonomy" id="164546"/>
    <lineage>
        <taxon>Bacteria</taxon>
        <taxon>Pseudomonadati</taxon>
        <taxon>Pseudomonadota</taxon>
        <taxon>Betaproteobacteria</taxon>
        <taxon>Burkholderiales</taxon>
        <taxon>Burkholderiaceae</taxon>
        <taxon>Cupriavidus</taxon>
    </lineage>
</organism>
<feature type="domain" description="HTH lysR-type" evidence="5">
    <location>
        <begin position="75"/>
        <end position="132"/>
    </location>
</feature>
<comment type="similarity">
    <text evidence="1">Belongs to the LysR transcriptional regulatory family.</text>
</comment>
<evidence type="ECO:0000259" key="5">
    <source>
        <dbReference type="PROSITE" id="PS50931"/>
    </source>
</evidence>
<evidence type="ECO:0000313" key="7">
    <source>
        <dbReference type="Proteomes" id="UP000255505"/>
    </source>
</evidence>
<keyword evidence="2" id="KW-0805">Transcription regulation</keyword>
<dbReference type="InterPro" id="IPR000847">
    <property type="entry name" value="LysR_HTH_N"/>
</dbReference>
<dbReference type="CDD" id="cd08422">
    <property type="entry name" value="PBP2_CrgA_like"/>
    <property type="match status" value="1"/>
</dbReference>
<keyword evidence="3" id="KW-0238">DNA-binding</keyword>
<dbReference type="Gene3D" id="1.10.10.10">
    <property type="entry name" value="Winged helix-like DNA-binding domain superfamily/Winged helix DNA-binding domain"/>
    <property type="match status" value="1"/>
</dbReference>
<dbReference type="InterPro" id="IPR005119">
    <property type="entry name" value="LysR_subst-bd"/>
</dbReference>
<dbReference type="Pfam" id="PF00126">
    <property type="entry name" value="HTH_1"/>
    <property type="match status" value="1"/>
</dbReference>
<evidence type="ECO:0000256" key="2">
    <source>
        <dbReference type="ARBA" id="ARBA00023015"/>
    </source>
</evidence>
<evidence type="ECO:0000256" key="3">
    <source>
        <dbReference type="ARBA" id="ARBA00023125"/>
    </source>
</evidence>
<dbReference type="Gene3D" id="3.40.190.290">
    <property type="match status" value="1"/>
</dbReference>
<evidence type="ECO:0000256" key="4">
    <source>
        <dbReference type="ARBA" id="ARBA00023163"/>
    </source>
</evidence>
<dbReference type="InterPro" id="IPR036390">
    <property type="entry name" value="WH_DNA-bd_sf"/>
</dbReference>
<dbReference type="GO" id="GO:0043565">
    <property type="term" value="F:sequence-specific DNA binding"/>
    <property type="evidence" value="ECO:0007669"/>
    <property type="project" value="TreeGrafter"/>
</dbReference>
<keyword evidence="4" id="KW-0804">Transcription</keyword>
<protein>
    <submittedName>
        <fullName evidence="6">LysR family transcriptional regulator (Modular protein)</fullName>
    </submittedName>
</protein>
<dbReference type="SUPFAM" id="SSF53850">
    <property type="entry name" value="Periplasmic binding protein-like II"/>
    <property type="match status" value="1"/>
</dbReference>
<proteinExistence type="inferred from homology"/>
<keyword evidence="6" id="KW-0614">Plasmid</keyword>
<dbReference type="GO" id="GO:0003700">
    <property type="term" value="F:DNA-binding transcription factor activity"/>
    <property type="evidence" value="ECO:0007669"/>
    <property type="project" value="InterPro"/>
</dbReference>
<dbReference type="InterPro" id="IPR058163">
    <property type="entry name" value="LysR-type_TF_proteobact-type"/>
</dbReference>
<dbReference type="PANTHER" id="PTHR30537:SF5">
    <property type="entry name" value="HTH-TYPE TRANSCRIPTIONAL ACTIVATOR TTDR-RELATED"/>
    <property type="match status" value="1"/>
</dbReference>
<gene>
    <name evidence="6" type="ORF">CT19425_MP70186</name>
</gene>
<dbReference type="PANTHER" id="PTHR30537">
    <property type="entry name" value="HTH-TYPE TRANSCRIPTIONAL REGULATOR"/>
    <property type="match status" value="1"/>
</dbReference>
<reference evidence="6 7" key="1">
    <citation type="submission" date="2018-01" db="EMBL/GenBank/DDBJ databases">
        <authorList>
            <person name="Gaut B.S."/>
            <person name="Morton B.R."/>
            <person name="Clegg M.T."/>
            <person name="Duvall M.R."/>
        </authorList>
    </citation>
    <scope>NUCLEOTIDE SEQUENCE [LARGE SCALE GENOMIC DNA]</scope>
    <source>
        <strain evidence="6">Cupriavidus taiwanensis LMG 19425</strain>
        <plasmid evidence="7">Plasmid ii</plasmid>
    </source>
</reference>
<dbReference type="EMBL" id="LT991977">
    <property type="protein sequence ID" value="SPK76026.1"/>
    <property type="molecule type" value="Genomic_DNA"/>
</dbReference>
<dbReference type="InterPro" id="IPR036388">
    <property type="entry name" value="WH-like_DNA-bd_sf"/>
</dbReference>
<evidence type="ECO:0000313" key="6">
    <source>
        <dbReference type="EMBL" id="SPK76026.1"/>
    </source>
</evidence>
<dbReference type="SUPFAM" id="SSF46785">
    <property type="entry name" value="Winged helix' DNA-binding domain"/>
    <property type="match status" value="1"/>
</dbReference>
<name>A0A375IMY1_9BURK</name>
<dbReference type="PROSITE" id="PS50931">
    <property type="entry name" value="HTH_LYSR"/>
    <property type="match status" value="1"/>
</dbReference>
<dbReference type="GO" id="GO:0006351">
    <property type="term" value="P:DNA-templated transcription"/>
    <property type="evidence" value="ECO:0007669"/>
    <property type="project" value="TreeGrafter"/>
</dbReference>
<sequence length="372" mass="41086">MFDTLPLGWLRHWKFDRHRLLDLANPAPSHKAKTLNPGQSSTHGICFSIFGMKPYRQWPIKCFRPDIQYLGFPVLDHNDVAMFVRIVRAGSFTNASTTWGVPANTLSRRIRNLERRLGVQLLNRSTRRLALTSAGEKYYSACTAAVEQIERAGEAAKSTAQAPSGVVRVAAPTELFNWLPIEWILPFLSENPFVELDFVLSDSLANLSEDGIDIAIRGAPLSDMRYVAKKLADHPHYLVASPGYINKHGQVASPSSLATHSCIANYSPRQRALWRLSGKNEETDVRVNGPLSVNTIRAQFKAALAGLGIALLPATLVNDEIAAGRLQRVLPGYHRDGGGIYLIYAASPLRPAAVTVFLEYLTGKLEEMSRAT</sequence>